<dbReference type="SUPFAM" id="SSF161098">
    <property type="entry name" value="MetI-like"/>
    <property type="match status" value="1"/>
</dbReference>
<evidence type="ECO:0000259" key="8">
    <source>
        <dbReference type="PROSITE" id="PS50928"/>
    </source>
</evidence>
<evidence type="ECO:0000256" key="6">
    <source>
        <dbReference type="ARBA" id="ARBA00023136"/>
    </source>
</evidence>
<feature type="domain" description="ABC transmembrane type-1" evidence="8">
    <location>
        <begin position="97"/>
        <end position="322"/>
    </location>
</feature>
<reference evidence="9" key="1">
    <citation type="submission" date="2020-03" db="EMBL/GenBank/DDBJ databases">
        <title>Draft sequencing of Calidifontibacter sp. DB0510.</title>
        <authorList>
            <person name="Kim D.-U."/>
        </authorList>
    </citation>
    <scope>NUCLEOTIDE SEQUENCE</scope>
    <source>
        <strain evidence="9">DB0510</strain>
    </source>
</reference>
<feature type="transmembrane region" description="Helical" evidence="7">
    <location>
        <begin position="199"/>
        <end position="219"/>
    </location>
</feature>
<keyword evidence="3" id="KW-1003">Cell membrane</keyword>
<comment type="caution">
    <text evidence="9">The sequence shown here is derived from an EMBL/GenBank/DDBJ whole genome shotgun (WGS) entry which is preliminary data.</text>
</comment>
<dbReference type="GO" id="GO:0005886">
    <property type="term" value="C:plasma membrane"/>
    <property type="evidence" value="ECO:0007669"/>
    <property type="project" value="UniProtKB-SubCell"/>
</dbReference>
<dbReference type="Pfam" id="PF00528">
    <property type="entry name" value="BPD_transp_1"/>
    <property type="match status" value="1"/>
</dbReference>
<evidence type="ECO:0000313" key="10">
    <source>
        <dbReference type="Proteomes" id="UP000744769"/>
    </source>
</evidence>
<keyword evidence="10" id="KW-1185">Reference proteome</keyword>
<keyword evidence="4 7" id="KW-0812">Transmembrane</keyword>
<evidence type="ECO:0000256" key="5">
    <source>
        <dbReference type="ARBA" id="ARBA00022989"/>
    </source>
</evidence>
<accession>A0A967AYM0</accession>
<comment type="similarity">
    <text evidence="7">Belongs to the binding-protein-dependent transport system permease family.</text>
</comment>
<proteinExistence type="inferred from homology"/>
<dbReference type="Pfam" id="PF19300">
    <property type="entry name" value="BPD_transp_1_N"/>
    <property type="match status" value="1"/>
</dbReference>
<evidence type="ECO:0000256" key="3">
    <source>
        <dbReference type="ARBA" id="ARBA00022475"/>
    </source>
</evidence>
<dbReference type="PANTHER" id="PTHR43163:SF6">
    <property type="entry name" value="DIPEPTIDE TRANSPORT SYSTEM PERMEASE PROTEIN DPPB-RELATED"/>
    <property type="match status" value="1"/>
</dbReference>
<feature type="transmembrane region" description="Helical" evidence="7">
    <location>
        <begin position="135"/>
        <end position="157"/>
    </location>
</feature>
<evidence type="ECO:0000256" key="2">
    <source>
        <dbReference type="ARBA" id="ARBA00022448"/>
    </source>
</evidence>
<protein>
    <submittedName>
        <fullName evidence="9">ABC transporter permease</fullName>
    </submittedName>
</protein>
<comment type="subcellular location">
    <subcellularLocation>
        <location evidence="1 7">Cell membrane</location>
        <topology evidence="1 7">Multi-pass membrane protein</topology>
    </subcellularLocation>
</comment>
<evidence type="ECO:0000256" key="4">
    <source>
        <dbReference type="ARBA" id="ARBA00022692"/>
    </source>
</evidence>
<evidence type="ECO:0000256" key="7">
    <source>
        <dbReference type="RuleBase" id="RU363032"/>
    </source>
</evidence>
<sequence length="336" mass="36632">MLRYIARRVLQMIGVMFALSLLIFAWLRALPGGPVDALLGERATPERRAALRKVLGLDQPLPVQYLKFLDNAAHGNFGVSSAVQPGTDAMQVFLTRLPATMELTGVAIVLALATGIPLGYLAAKRHGGIFDNLGVLLSLVGVAVPVFFLAFVLKQYFAVDWQLLPLNGRQNPDLNATRVTGFFILDGILTREFDASWDAFLHLILPGVALATIPFAVVFRITRASVLDVLDEDFVRTAEAKGLTRQVIRRRHVLRNALLPVVTTIGLQVGGLLTGAVLTETVFSIAGLGDAMNLAFQQKDFSVLQVLIVMAATTYVVVNLLVDIAYAYIDPRVRTR</sequence>
<evidence type="ECO:0000313" key="9">
    <source>
        <dbReference type="EMBL" id="NHN55088.1"/>
    </source>
</evidence>
<dbReference type="InterPro" id="IPR000515">
    <property type="entry name" value="MetI-like"/>
</dbReference>
<feature type="transmembrane region" description="Helical" evidence="7">
    <location>
        <begin position="103"/>
        <end position="123"/>
    </location>
</feature>
<keyword evidence="6 7" id="KW-0472">Membrane</keyword>
<keyword evidence="2 7" id="KW-0813">Transport</keyword>
<feature type="transmembrane region" description="Helical" evidence="7">
    <location>
        <begin position="258"/>
        <end position="286"/>
    </location>
</feature>
<dbReference type="InterPro" id="IPR035906">
    <property type="entry name" value="MetI-like_sf"/>
</dbReference>
<dbReference type="EMBL" id="JAAOIV010000003">
    <property type="protein sequence ID" value="NHN55088.1"/>
    <property type="molecule type" value="Genomic_DNA"/>
</dbReference>
<dbReference type="Gene3D" id="1.10.3720.10">
    <property type="entry name" value="MetI-like"/>
    <property type="match status" value="1"/>
</dbReference>
<dbReference type="Proteomes" id="UP000744769">
    <property type="component" value="Unassembled WGS sequence"/>
</dbReference>
<feature type="transmembrane region" description="Helical" evidence="7">
    <location>
        <begin position="12"/>
        <end position="29"/>
    </location>
</feature>
<dbReference type="InterPro" id="IPR045621">
    <property type="entry name" value="BPD_transp_1_N"/>
</dbReference>
<dbReference type="AlphaFoldDB" id="A0A967AYM0"/>
<dbReference type="CDD" id="cd06261">
    <property type="entry name" value="TM_PBP2"/>
    <property type="match status" value="1"/>
</dbReference>
<feature type="transmembrane region" description="Helical" evidence="7">
    <location>
        <begin position="306"/>
        <end position="329"/>
    </location>
</feature>
<gene>
    <name evidence="9" type="ORF">G9U51_04710</name>
</gene>
<dbReference type="RefSeq" id="WP_166194042.1">
    <property type="nucleotide sequence ID" value="NZ_JAAOIV010000003.1"/>
</dbReference>
<dbReference type="GO" id="GO:0055085">
    <property type="term" value="P:transmembrane transport"/>
    <property type="evidence" value="ECO:0007669"/>
    <property type="project" value="InterPro"/>
</dbReference>
<name>A0A967AYM0_9MICO</name>
<dbReference type="PROSITE" id="PS50928">
    <property type="entry name" value="ABC_TM1"/>
    <property type="match status" value="1"/>
</dbReference>
<dbReference type="PANTHER" id="PTHR43163">
    <property type="entry name" value="DIPEPTIDE TRANSPORT SYSTEM PERMEASE PROTEIN DPPB-RELATED"/>
    <property type="match status" value="1"/>
</dbReference>
<keyword evidence="5 7" id="KW-1133">Transmembrane helix</keyword>
<evidence type="ECO:0000256" key="1">
    <source>
        <dbReference type="ARBA" id="ARBA00004651"/>
    </source>
</evidence>
<organism evidence="9 10">
    <name type="scientific">Metallococcus carri</name>
    <dbReference type="NCBI Taxonomy" id="1656884"/>
    <lineage>
        <taxon>Bacteria</taxon>
        <taxon>Bacillati</taxon>
        <taxon>Actinomycetota</taxon>
        <taxon>Actinomycetes</taxon>
        <taxon>Micrococcales</taxon>
        <taxon>Dermacoccaceae</taxon>
        <taxon>Metallococcus</taxon>
    </lineage>
</organism>